<protein>
    <submittedName>
        <fullName evidence="2">Dihydrofolate reductase</fullName>
    </submittedName>
</protein>
<proteinExistence type="predicted"/>
<dbReference type="EMBL" id="FNVT01000001">
    <property type="protein sequence ID" value="SEF93283.1"/>
    <property type="molecule type" value="Genomic_DNA"/>
</dbReference>
<organism evidence="2 3">
    <name type="scientific">Nonomuraea solani</name>
    <dbReference type="NCBI Taxonomy" id="1144553"/>
    <lineage>
        <taxon>Bacteria</taxon>
        <taxon>Bacillati</taxon>
        <taxon>Actinomycetota</taxon>
        <taxon>Actinomycetes</taxon>
        <taxon>Streptosporangiales</taxon>
        <taxon>Streptosporangiaceae</taxon>
        <taxon>Nonomuraea</taxon>
    </lineage>
</organism>
<accession>A0A1H5W1K9</accession>
<sequence>MTKKLVISEFVSLDGVMEGPGGEPGFRHSGWVMEHYVPDHDDHKFEELQETSALLLGRVTYEGFSAAWPEVTGAFADRMNALPKYVASGTLREPLTWNATLLAGDLTSEVEALKRQDGDGHLFVHGSRTLAQELLRRGLVDEVRLMVFPVVLGSGARLFAESPDKTSLALSGSRTFDSGVVALTYSRRS</sequence>
<evidence type="ECO:0000313" key="3">
    <source>
        <dbReference type="Proteomes" id="UP000236732"/>
    </source>
</evidence>
<dbReference type="PANTHER" id="PTHR38011:SF11">
    <property type="entry name" value="2,5-DIAMINO-6-RIBOSYLAMINO-4(3H)-PYRIMIDINONE 5'-PHOSPHATE REDUCTASE"/>
    <property type="match status" value="1"/>
</dbReference>
<evidence type="ECO:0000313" key="2">
    <source>
        <dbReference type="EMBL" id="SEF93283.1"/>
    </source>
</evidence>
<reference evidence="2 3" key="1">
    <citation type="submission" date="2016-10" db="EMBL/GenBank/DDBJ databases">
        <authorList>
            <person name="de Groot N.N."/>
        </authorList>
    </citation>
    <scope>NUCLEOTIDE SEQUENCE [LARGE SCALE GENOMIC DNA]</scope>
    <source>
        <strain evidence="2 3">CGMCC 4.7037</strain>
    </source>
</reference>
<evidence type="ECO:0000259" key="1">
    <source>
        <dbReference type="Pfam" id="PF01872"/>
    </source>
</evidence>
<dbReference type="InterPro" id="IPR050765">
    <property type="entry name" value="Riboflavin_Biosynth_HTPR"/>
</dbReference>
<feature type="domain" description="Bacterial bifunctional deaminase-reductase C-terminal" evidence="1">
    <location>
        <begin position="4"/>
        <end position="181"/>
    </location>
</feature>
<dbReference type="Gene3D" id="3.40.430.10">
    <property type="entry name" value="Dihydrofolate Reductase, subunit A"/>
    <property type="match status" value="1"/>
</dbReference>
<dbReference type="InterPro" id="IPR002734">
    <property type="entry name" value="RibDG_C"/>
</dbReference>
<dbReference type="GO" id="GO:0009231">
    <property type="term" value="P:riboflavin biosynthetic process"/>
    <property type="evidence" value="ECO:0007669"/>
    <property type="project" value="InterPro"/>
</dbReference>
<dbReference type="RefSeq" id="WP_103954527.1">
    <property type="nucleotide sequence ID" value="NZ_FNVT01000001.1"/>
</dbReference>
<dbReference type="InterPro" id="IPR024072">
    <property type="entry name" value="DHFR-like_dom_sf"/>
</dbReference>
<dbReference type="OrthoDB" id="3471694at2"/>
<keyword evidence="3" id="KW-1185">Reference proteome</keyword>
<dbReference type="PANTHER" id="PTHR38011">
    <property type="entry name" value="DIHYDROFOLATE REDUCTASE FAMILY PROTEIN (AFU_ORTHOLOGUE AFUA_8G06820)"/>
    <property type="match status" value="1"/>
</dbReference>
<dbReference type="Proteomes" id="UP000236732">
    <property type="component" value="Unassembled WGS sequence"/>
</dbReference>
<dbReference type="AlphaFoldDB" id="A0A1H5W1K9"/>
<dbReference type="Pfam" id="PF01872">
    <property type="entry name" value="RibD_C"/>
    <property type="match status" value="1"/>
</dbReference>
<name>A0A1H5W1K9_9ACTN</name>
<dbReference type="GO" id="GO:0008703">
    <property type="term" value="F:5-amino-6-(5-phosphoribosylamino)uracil reductase activity"/>
    <property type="evidence" value="ECO:0007669"/>
    <property type="project" value="InterPro"/>
</dbReference>
<gene>
    <name evidence="2" type="ORF">SAMN05444920_1011054</name>
</gene>
<dbReference type="SUPFAM" id="SSF53597">
    <property type="entry name" value="Dihydrofolate reductase-like"/>
    <property type="match status" value="1"/>
</dbReference>